<dbReference type="RefSeq" id="WP_303762473.1">
    <property type="nucleotide sequence ID" value="NZ_JABZGR010000001.1"/>
</dbReference>
<dbReference type="EMBL" id="JABZGR010000001">
    <property type="protein sequence ID" value="MBF0969514.1"/>
    <property type="molecule type" value="Genomic_DNA"/>
</dbReference>
<organism evidence="1 2">
    <name type="scientific">Alloprevotella tannerae</name>
    <dbReference type="NCBI Taxonomy" id="76122"/>
    <lineage>
        <taxon>Bacteria</taxon>
        <taxon>Pseudomonadati</taxon>
        <taxon>Bacteroidota</taxon>
        <taxon>Bacteroidia</taxon>
        <taxon>Bacteroidales</taxon>
        <taxon>Prevotellaceae</taxon>
        <taxon>Alloprevotella</taxon>
    </lineage>
</organism>
<proteinExistence type="predicted"/>
<name>A0A929RXH8_9BACT</name>
<accession>A0A929RXH8</accession>
<protein>
    <recommendedName>
        <fullName evidence="3">Head fiber protein</fullName>
    </recommendedName>
</protein>
<dbReference type="AlphaFoldDB" id="A0A929RXH8"/>
<evidence type="ECO:0000313" key="2">
    <source>
        <dbReference type="Proteomes" id="UP000704068"/>
    </source>
</evidence>
<sequence>MKRKIASFTGGRPIFTGSPAIVPGGFNLDVVKQKFPPGMIIPGGSLAIYDEVKRTVWIVKTASVVEVNSENAKEVTLKVDEFYAPIFAVGDKVAKGGAISGTFANAAQITAISQTDNSCVITLSKAISGLTAGDVIVEVVKDASDNAAEIGKANALTLADVEVSEFETGVDVTADTMQYALFERRVPVIPESQKDGNFLQANPHVKLTQSY</sequence>
<comment type="caution">
    <text evidence="1">The sequence shown here is derived from an EMBL/GenBank/DDBJ whole genome shotgun (WGS) entry which is preliminary data.</text>
</comment>
<evidence type="ECO:0008006" key="3">
    <source>
        <dbReference type="Google" id="ProtNLM"/>
    </source>
</evidence>
<dbReference type="Proteomes" id="UP000704068">
    <property type="component" value="Unassembled WGS sequence"/>
</dbReference>
<gene>
    <name evidence="1" type="ORF">HXK21_00515</name>
</gene>
<evidence type="ECO:0000313" key="1">
    <source>
        <dbReference type="EMBL" id="MBF0969514.1"/>
    </source>
</evidence>
<reference evidence="1" key="1">
    <citation type="submission" date="2020-04" db="EMBL/GenBank/DDBJ databases">
        <title>Deep metagenomics examines the oral microbiome during advanced dental caries in children, revealing novel taxa and co-occurrences with host molecules.</title>
        <authorList>
            <person name="Baker J.L."/>
            <person name="Morton J.T."/>
            <person name="Dinis M."/>
            <person name="Alvarez R."/>
            <person name="Tran N.C."/>
            <person name="Knight R."/>
            <person name="Edlund A."/>
        </authorList>
    </citation>
    <scope>NUCLEOTIDE SEQUENCE</scope>
    <source>
        <strain evidence="1">JCVI_34_bin.1</strain>
    </source>
</reference>